<dbReference type="EMBL" id="JADCNM010000006">
    <property type="protein sequence ID" value="KAG0477696.1"/>
    <property type="molecule type" value="Genomic_DNA"/>
</dbReference>
<dbReference type="GO" id="GO:1990904">
    <property type="term" value="C:ribonucleoprotein complex"/>
    <property type="evidence" value="ECO:0007669"/>
    <property type="project" value="UniProtKB-KW"/>
</dbReference>
<dbReference type="AlphaFoldDB" id="A0A835QQF9"/>
<comment type="similarity">
    <text evidence="1">Belongs to the universal ribosomal protein uL18 family.</text>
</comment>
<name>A0A835QQF9_VANPL</name>
<evidence type="ECO:0000256" key="2">
    <source>
        <dbReference type="ARBA" id="ARBA00022980"/>
    </source>
</evidence>
<dbReference type="GO" id="GO:0005840">
    <property type="term" value="C:ribosome"/>
    <property type="evidence" value="ECO:0007669"/>
    <property type="project" value="UniProtKB-KW"/>
</dbReference>
<keyword evidence="2" id="KW-0689">Ribosomal protein</keyword>
<dbReference type="SUPFAM" id="SSF53137">
    <property type="entry name" value="Translational machinery components"/>
    <property type="match status" value="1"/>
</dbReference>
<dbReference type="PANTHER" id="PTHR12899:SF14">
    <property type="entry name" value="F14B2.25_F14B2.25"/>
    <property type="match status" value="1"/>
</dbReference>
<organism evidence="4 5">
    <name type="scientific">Vanilla planifolia</name>
    <name type="common">Vanilla</name>
    <dbReference type="NCBI Taxonomy" id="51239"/>
    <lineage>
        <taxon>Eukaryota</taxon>
        <taxon>Viridiplantae</taxon>
        <taxon>Streptophyta</taxon>
        <taxon>Embryophyta</taxon>
        <taxon>Tracheophyta</taxon>
        <taxon>Spermatophyta</taxon>
        <taxon>Magnoliopsida</taxon>
        <taxon>Liliopsida</taxon>
        <taxon>Asparagales</taxon>
        <taxon>Orchidaceae</taxon>
        <taxon>Vanilloideae</taxon>
        <taxon>Vanilleae</taxon>
        <taxon>Vanilla</taxon>
    </lineage>
</organism>
<dbReference type="Gene3D" id="3.30.420.100">
    <property type="match status" value="1"/>
</dbReference>
<protein>
    <submittedName>
        <fullName evidence="4">Uncharacterized protein</fullName>
    </submittedName>
</protein>
<evidence type="ECO:0000256" key="3">
    <source>
        <dbReference type="ARBA" id="ARBA00023274"/>
    </source>
</evidence>
<dbReference type="GO" id="GO:0003735">
    <property type="term" value="F:structural constituent of ribosome"/>
    <property type="evidence" value="ECO:0007669"/>
    <property type="project" value="InterPro"/>
</dbReference>
<evidence type="ECO:0000313" key="5">
    <source>
        <dbReference type="Proteomes" id="UP000639772"/>
    </source>
</evidence>
<evidence type="ECO:0000313" key="4">
    <source>
        <dbReference type="EMBL" id="KAG0477696.1"/>
    </source>
</evidence>
<dbReference type="GO" id="GO:0006412">
    <property type="term" value="P:translation"/>
    <property type="evidence" value="ECO:0007669"/>
    <property type="project" value="InterPro"/>
</dbReference>
<accession>A0A835QQF9</accession>
<dbReference type="OrthoDB" id="1557988at2759"/>
<evidence type="ECO:0000256" key="1">
    <source>
        <dbReference type="ARBA" id="ARBA00007116"/>
    </source>
</evidence>
<sequence>MTKRSDSRIIYSSLLAKTQVLQWFVRVSGFTTEKWSHREGHLLRLLVSCRKITAQVTVGGTDTIIAMASSGEQEFAAATRARLFSRPLSRRFWDERVAARVGEKLALRLHQIGVADVRLHIDDGNGSSMPLFYRRQIASLFDSVERAGIRVSGADAVRYVRSPSAG</sequence>
<comment type="caution">
    <text evidence="4">The sequence shown here is derived from an EMBL/GenBank/DDBJ whole genome shotgun (WGS) entry which is preliminary data.</text>
</comment>
<proteinExistence type="inferred from homology"/>
<reference evidence="4 5" key="1">
    <citation type="journal article" date="2020" name="Nat. Food">
        <title>A phased Vanilla planifolia genome enables genetic improvement of flavour and production.</title>
        <authorList>
            <person name="Hasing T."/>
            <person name="Tang H."/>
            <person name="Brym M."/>
            <person name="Khazi F."/>
            <person name="Huang T."/>
            <person name="Chambers A.H."/>
        </authorList>
    </citation>
    <scope>NUCLEOTIDE SEQUENCE [LARGE SCALE GENOMIC DNA]</scope>
    <source>
        <tissue evidence="4">Leaf</tissue>
    </source>
</reference>
<gene>
    <name evidence="4" type="ORF">HPP92_012415</name>
</gene>
<keyword evidence="3" id="KW-0687">Ribonucleoprotein</keyword>
<dbReference type="PANTHER" id="PTHR12899">
    <property type="entry name" value="39S RIBOSOMAL PROTEIN L18, MITOCHONDRIAL"/>
    <property type="match status" value="1"/>
</dbReference>
<dbReference type="Proteomes" id="UP000639772">
    <property type="component" value="Chromosome 6"/>
</dbReference>
<dbReference type="InterPro" id="IPR005484">
    <property type="entry name" value="Ribosomal_uL18_bac/plant/anim"/>
</dbReference>
<dbReference type="GO" id="GO:0008097">
    <property type="term" value="F:5S rRNA binding"/>
    <property type="evidence" value="ECO:0007669"/>
    <property type="project" value="TreeGrafter"/>
</dbReference>